<evidence type="ECO:0000256" key="10">
    <source>
        <dbReference type="ARBA" id="ARBA00023136"/>
    </source>
</evidence>
<comment type="catalytic activity">
    <reaction evidence="1">
        <text>ATP + protein L-histidine = ADP + protein N-phospho-L-histidine.</text>
        <dbReference type="EC" id="2.7.13.3"/>
    </reaction>
</comment>
<keyword evidence="10 11" id="KW-0472">Membrane</keyword>
<dbReference type="Gene3D" id="1.10.287.130">
    <property type="match status" value="1"/>
</dbReference>
<keyword evidence="8 13" id="KW-0067">ATP-binding</keyword>
<evidence type="ECO:0000313" key="14">
    <source>
        <dbReference type="Proteomes" id="UP000830343"/>
    </source>
</evidence>
<dbReference type="CDD" id="cd00082">
    <property type="entry name" value="HisKA"/>
    <property type="match status" value="1"/>
</dbReference>
<evidence type="ECO:0000256" key="5">
    <source>
        <dbReference type="ARBA" id="ARBA00022679"/>
    </source>
</evidence>
<keyword evidence="14" id="KW-1185">Reference proteome</keyword>
<dbReference type="Gene3D" id="3.30.565.10">
    <property type="entry name" value="Histidine kinase-like ATPase, C-terminal domain"/>
    <property type="match status" value="1"/>
</dbReference>
<keyword evidence="11" id="KW-0812">Transmembrane</keyword>
<dbReference type="EC" id="2.7.13.3" evidence="3"/>
<dbReference type="Pfam" id="PF00512">
    <property type="entry name" value="HisKA"/>
    <property type="match status" value="1"/>
</dbReference>
<keyword evidence="7" id="KW-0418">Kinase</keyword>
<dbReference type="InterPro" id="IPR004358">
    <property type="entry name" value="Sig_transdc_His_kin-like_C"/>
</dbReference>
<keyword evidence="5" id="KW-0808">Transferase</keyword>
<evidence type="ECO:0000259" key="12">
    <source>
        <dbReference type="PROSITE" id="PS50109"/>
    </source>
</evidence>
<evidence type="ECO:0000256" key="1">
    <source>
        <dbReference type="ARBA" id="ARBA00000085"/>
    </source>
</evidence>
<dbReference type="SUPFAM" id="SSF47384">
    <property type="entry name" value="Homodimeric domain of signal transducing histidine kinase"/>
    <property type="match status" value="1"/>
</dbReference>
<dbReference type="InterPro" id="IPR003594">
    <property type="entry name" value="HATPase_dom"/>
</dbReference>
<evidence type="ECO:0000256" key="3">
    <source>
        <dbReference type="ARBA" id="ARBA00012438"/>
    </source>
</evidence>
<dbReference type="Pfam" id="PF02518">
    <property type="entry name" value="HATPase_c"/>
    <property type="match status" value="1"/>
</dbReference>
<protein>
    <recommendedName>
        <fullName evidence="3">histidine kinase</fullName>
        <ecNumber evidence="3">2.7.13.3</ecNumber>
    </recommendedName>
</protein>
<gene>
    <name evidence="13" type="ORF">MRZ06_03670</name>
</gene>
<keyword evidence="4" id="KW-0597">Phosphoprotein</keyword>
<evidence type="ECO:0000256" key="7">
    <source>
        <dbReference type="ARBA" id="ARBA00022777"/>
    </source>
</evidence>
<evidence type="ECO:0000256" key="8">
    <source>
        <dbReference type="ARBA" id="ARBA00022840"/>
    </source>
</evidence>
<dbReference type="PANTHER" id="PTHR43065:SF10">
    <property type="entry name" value="PEROXIDE STRESS-ACTIVATED HISTIDINE KINASE MAK3"/>
    <property type="match status" value="1"/>
</dbReference>
<evidence type="ECO:0000256" key="4">
    <source>
        <dbReference type="ARBA" id="ARBA00022553"/>
    </source>
</evidence>
<comment type="subcellular location">
    <subcellularLocation>
        <location evidence="2">Membrane</location>
        <topology evidence="2">Multi-pass membrane protein</topology>
    </subcellularLocation>
</comment>
<name>A0ABY3ZWA9_9STAP</name>
<organism evidence="13 14">
    <name type="scientific">Macrococcus armenti</name>
    <dbReference type="NCBI Taxonomy" id="2875764"/>
    <lineage>
        <taxon>Bacteria</taxon>
        <taxon>Bacillati</taxon>
        <taxon>Bacillota</taxon>
        <taxon>Bacilli</taxon>
        <taxon>Bacillales</taxon>
        <taxon>Staphylococcaceae</taxon>
        <taxon>Macrococcus</taxon>
    </lineage>
</organism>
<feature type="domain" description="Histidine kinase" evidence="12">
    <location>
        <begin position="279"/>
        <end position="487"/>
    </location>
</feature>
<proteinExistence type="predicted"/>
<evidence type="ECO:0000256" key="6">
    <source>
        <dbReference type="ARBA" id="ARBA00022741"/>
    </source>
</evidence>
<dbReference type="Proteomes" id="UP000830343">
    <property type="component" value="Chromosome"/>
</dbReference>
<dbReference type="SUPFAM" id="SSF55874">
    <property type="entry name" value="ATPase domain of HSP90 chaperone/DNA topoisomerase II/histidine kinase"/>
    <property type="match status" value="1"/>
</dbReference>
<evidence type="ECO:0000256" key="2">
    <source>
        <dbReference type="ARBA" id="ARBA00004141"/>
    </source>
</evidence>
<dbReference type="PANTHER" id="PTHR43065">
    <property type="entry name" value="SENSOR HISTIDINE KINASE"/>
    <property type="match status" value="1"/>
</dbReference>
<evidence type="ECO:0000256" key="11">
    <source>
        <dbReference type="SAM" id="Phobius"/>
    </source>
</evidence>
<dbReference type="SMART" id="SM00388">
    <property type="entry name" value="HisKA"/>
    <property type="match status" value="1"/>
</dbReference>
<dbReference type="SMART" id="SM00387">
    <property type="entry name" value="HATPase_c"/>
    <property type="match status" value="1"/>
</dbReference>
<dbReference type="InterPro" id="IPR036097">
    <property type="entry name" value="HisK_dim/P_sf"/>
</dbReference>
<dbReference type="GO" id="GO:0005524">
    <property type="term" value="F:ATP binding"/>
    <property type="evidence" value="ECO:0007669"/>
    <property type="project" value="UniProtKB-KW"/>
</dbReference>
<dbReference type="PRINTS" id="PR00344">
    <property type="entry name" value="BCTRLSENSOR"/>
</dbReference>
<dbReference type="Gene3D" id="3.30.450.20">
    <property type="entry name" value="PAS domain"/>
    <property type="match status" value="2"/>
</dbReference>
<dbReference type="EMBL" id="CP094348">
    <property type="protein sequence ID" value="UOB21190.1"/>
    <property type="molecule type" value="Genomic_DNA"/>
</dbReference>
<evidence type="ECO:0000256" key="9">
    <source>
        <dbReference type="ARBA" id="ARBA00023012"/>
    </source>
</evidence>
<feature type="transmembrane region" description="Helical" evidence="11">
    <location>
        <begin position="7"/>
        <end position="27"/>
    </location>
</feature>
<evidence type="ECO:0000313" key="13">
    <source>
        <dbReference type="EMBL" id="UOB21190.1"/>
    </source>
</evidence>
<keyword evidence="6" id="KW-0547">Nucleotide-binding</keyword>
<reference evidence="13" key="2">
    <citation type="submission" date="2022-04" db="EMBL/GenBank/DDBJ databases">
        <title>Antimicrobial genetic elements in methicillin-resistant Macrococcus armenti.</title>
        <authorList>
            <person name="Keller J.E."/>
            <person name="Schwendener S."/>
            <person name="Pantucek R."/>
            <person name="Perreten V."/>
        </authorList>
    </citation>
    <scope>NUCLEOTIDE SEQUENCE</scope>
    <source>
        <strain evidence="13">CCM 2609</strain>
    </source>
</reference>
<accession>A0ABY3ZWA9</accession>
<dbReference type="InterPro" id="IPR003661">
    <property type="entry name" value="HisK_dim/P_dom"/>
</dbReference>
<dbReference type="InterPro" id="IPR036890">
    <property type="entry name" value="HATPase_C_sf"/>
</dbReference>
<feature type="transmembrane region" description="Helical" evidence="11">
    <location>
        <begin position="227"/>
        <end position="250"/>
    </location>
</feature>
<dbReference type="InterPro" id="IPR005467">
    <property type="entry name" value="His_kinase_dom"/>
</dbReference>
<sequence length="488" mass="56128">MKNIRKNILYHIILFITLNVFITYTLAELGKERLLDEYRHSINIHSNQVDAFINESISITDNLATAFQYTSNIQDRMFEIKENEPRVINLYVLNNNCKIIHSTSEVLIGQTLQSKAFFFNKSQINPNHSSISDVTKNKFNKKVFYISKTVTKQDEQYIITIEIDVNTIGAVIDSLQKDTTVKIRDFKGNKIFESVNPVHSGIETREKFYKVPWEIILTSNRNIYYDAYPIALVYTILLSFVIITLQLLFVSYKNKRANEKVLEDINTQRKEIIGLLAANTAHEIKNPLTTIKGFVELLELEYDKEHKNQKFNIVKGELERINLIVSQFLLLGKPTNVEVETIDAREIVRDILIFLDYDLSMHNIRIVKQFTDEQTLINVSVDQFKQVLINLIQNAKDAMENSQPAILKIEVFNKDKKTIISLSDNGIGMDEQTINELFNPFYTTKLHGTGLGLPITKSIIDAHHGTIEVISDQTIGTEFRIAFDNVKA</sequence>
<keyword evidence="9" id="KW-0902">Two-component regulatory system</keyword>
<keyword evidence="11" id="KW-1133">Transmembrane helix</keyword>
<dbReference type="PROSITE" id="PS50109">
    <property type="entry name" value="HIS_KIN"/>
    <property type="match status" value="1"/>
</dbReference>
<reference evidence="13" key="1">
    <citation type="submission" date="2022-03" db="EMBL/GenBank/DDBJ databases">
        <authorList>
            <person name="Vrbovska V."/>
            <person name="Kovarovic V."/>
            <person name="Botka T."/>
            <person name="Pantucek R."/>
        </authorList>
    </citation>
    <scope>NUCLEOTIDE SEQUENCE</scope>
    <source>
        <strain evidence="13">CCM 2609</strain>
    </source>
</reference>
<dbReference type="RefSeq" id="WP_243366641.1">
    <property type="nucleotide sequence ID" value="NZ_CP094348.1"/>
</dbReference>